<keyword evidence="8 9" id="KW-0408">Iron</keyword>
<dbReference type="SUPFAM" id="SSF51182">
    <property type="entry name" value="RmlC-like cupins"/>
    <property type="match status" value="1"/>
</dbReference>
<name>A0AAE0XM06_9PEZI</name>
<feature type="binding site" evidence="9">
    <location>
        <position position="412"/>
    </location>
    <ligand>
        <name>homogentisate</name>
        <dbReference type="ChEBI" id="CHEBI:16169"/>
    </ligand>
</feature>
<evidence type="ECO:0000256" key="10">
    <source>
        <dbReference type="SAM" id="MobiDB-lite"/>
    </source>
</evidence>
<dbReference type="GO" id="GO:0006570">
    <property type="term" value="P:tyrosine metabolic process"/>
    <property type="evidence" value="ECO:0007669"/>
    <property type="project" value="InterPro"/>
</dbReference>
<dbReference type="PANTHER" id="PTHR11056:SF0">
    <property type="entry name" value="HOMOGENTISATE 1,2-DIOXYGENASE"/>
    <property type="match status" value="1"/>
</dbReference>
<feature type="domain" description="Homogentisate 1,2-dioxygenase C-terminal" evidence="11">
    <location>
        <begin position="329"/>
        <end position="474"/>
    </location>
</feature>
<reference evidence="13" key="2">
    <citation type="submission" date="2023-06" db="EMBL/GenBank/DDBJ databases">
        <authorList>
            <consortium name="Lawrence Berkeley National Laboratory"/>
            <person name="Haridas S."/>
            <person name="Hensen N."/>
            <person name="Bonometti L."/>
            <person name="Westerberg I."/>
            <person name="Brannstrom I.O."/>
            <person name="Guillou S."/>
            <person name="Cros-Aarteil S."/>
            <person name="Calhoun S."/>
            <person name="Kuo A."/>
            <person name="Mondo S."/>
            <person name="Pangilinan J."/>
            <person name="Riley R."/>
            <person name="Labutti K."/>
            <person name="Andreopoulos B."/>
            <person name="Lipzen A."/>
            <person name="Chen C."/>
            <person name="Yanf M."/>
            <person name="Daum C."/>
            <person name="Ng V."/>
            <person name="Clum A."/>
            <person name="Steindorff A."/>
            <person name="Ohm R."/>
            <person name="Martin F."/>
            <person name="Silar P."/>
            <person name="Natvig D."/>
            <person name="Lalanne C."/>
            <person name="Gautier V."/>
            <person name="Ament-Velasquez S.L."/>
            <person name="Kruys A."/>
            <person name="Hutchinson M.I."/>
            <person name="Powell A.J."/>
            <person name="Barry K."/>
            <person name="Miller A.N."/>
            <person name="Grigoriev I.V."/>
            <person name="Debuchy R."/>
            <person name="Gladieux P."/>
            <person name="Thoren M.H."/>
            <person name="Johannesson H."/>
        </authorList>
    </citation>
    <scope>NUCLEOTIDE SEQUENCE</scope>
    <source>
        <strain evidence="13">CBS 314.62</strain>
    </source>
</reference>
<keyword evidence="7" id="KW-0560">Oxidoreductase</keyword>
<evidence type="ECO:0000256" key="8">
    <source>
        <dbReference type="ARBA" id="ARBA00023004"/>
    </source>
</evidence>
<dbReference type="Gene3D" id="2.60.120.10">
    <property type="entry name" value="Jelly Rolls"/>
    <property type="match status" value="1"/>
</dbReference>
<organism evidence="13 14">
    <name type="scientific">Podospora appendiculata</name>
    <dbReference type="NCBI Taxonomy" id="314037"/>
    <lineage>
        <taxon>Eukaryota</taxon>
        <taxon>Fungi</taxon>
        <taxon>Dikarya</taxon>
        <taxon>Ascomycota</taxon>
        <taxon>Pezizomycotina</taxon>
        <taxon>Sordariomycetes</taxon>
        <taxon>Sordariomycetidae</taxon>
        <taxon>Sordariales</taxon>
        <taxon>Podosporaceae</taxon>
        <taxon>Podospora</taxon>
    </lineage>
</organism>
<accession>A0AAE0XM06</accession>
<dbReference type="Pfam" id="PF20510">
    <property type="entry name" value="HgmA_N"/>
    <property type="match status" value="1"/>
</dbReference>
<feature type="domain" description="Homogentisate 1,2-dioxygenase N-terminal" evidence="12">
    <location>
        <begin position="28"/>
        <end position="321"/>
    </location>
</feature>
<dbReference type="EC" id="1.13.11.5" evidence="4"/>
<dbReference type="Pfam" id="PF04209">
    <property type="entry name" value="HgmA_C"/>
    <property type="match status" value="1"/>
</dbReference>
<evidence type="ECO:0000256" key="4">
    <source>
        <dbReference type="ARBA" id="ARBA00013127"/>
    </source>
</evidence>
<comment type="cofactor">
    <cofactor evidence="1 9">
        <name>Fe cation</name>
        <dbReference type="ChEBI" id="CHEBI:24875"/>
    </cofactor>
</comment>
<evidence type="ECO:0000256" key="2">
    <source>
        <dbReference type="ARBA" id="ARBA00004704"/>
    </source>
</evidence>
<evidence type="ECO:0000256" key="7">
    <source>
        <dbReference type="ARBA" id="ARBA00023002"/>
    </source>
</evidence>
<keyword evidence="6" id="KW-0223">Dioxygenase</keyword>
<dbReference type="GO" id="GO:0005737">
    <property type="term" value="C:cytoplasm"/>
    <property type="evidence" value="ECO:0007669"/>
    <property type="project" value="TreeGrafter"/>
</dbReference>
<dbReference type="InterPro" id="IPR011051">
    <property type="entry name" value="RmlC_Cupin_sf"/>
</dbReference>
<dbReference type="InterPro" id="IPR046452">
    <property type="entry name" value="HgmA_N"/>
</dbReference>
<feature type="binding site" evidence="9">
    <location>
        <position position="376"/>
    </location>
    <ligand>
        <name>Fe cation</name>
        <dbReference type="ChEBI" id="CHEBI:24875"/>
    </ligand>
</feature>
<feature type="compositionally biased region" description="Polar residues" evidence="10">
    <location>
        <begin position="1"/>
        <end position="10"/>
    </location>
</feature>
<comment type="pathway">
    <text evidence="2">Amino-acid degradation; L-phenylalanine degradation; acetoacetate and fumarate from L-phenylalanine: step 4/6.</text>
</comment>
<reference evidence="13" key="1">
    <citation type="journal article" date="2023" name="Mol. Phylogenet. Evol.">
        <title>Genome-scale phylogeny and comparative genomics of the fungal order Sordariales.</title>
        <authorList>
            <person name="Hensen N."/>
            <person name="Bonometti L."/>
            <person name="Westerberg I."/>
            <person name="Brannstrom I.O."/>
            <person name="Guillou S."/>
            <person name="Cros-Aarteil S."/>
            <person name="Calhoun S."/>
            <person name="Haridas S."/>
            <person name="Kuo A."/>
            <person name="Mondo S."/>
            <person name="Pangilinan J."/>
            <person name="Riley R."/>
            <person name="LaButti K."/>
            <person name="Andreopoulos B."/>
            <person name="Lipzen A."/>
            <person name="Chen C."/>
            <person name="Yan M."/>
            <person name="Daum C."/>
            <person name="Ng V."/>
            <person name="Clum A."/>
            <person name="Steindorff A."/>
            <person name="Ohm R.A."/>
            <person name="Martin F."/>
            <person name="Silar P."/>
            <person name="Natvig D.O."/>
            <person name="Lalanne C."/>
            <person name="Gautier V."/>
            <person name="Ament-Velasquez S.L."/>
            <person name="Kruys A."/>
            <person name="Hutchinson M.I."/>
            <person name="Powell A.J."/>
            <person name="Barry K."/>
            <person name="Miller A.N."/>
            <person name="Grigoriev I.V."/>
            <person name="Debuchy R."/>
            <person name="Gladieux P."/>
            <person name="Hiltunen Thoren M."/>
            <person name="Johannesson H."/>
        </authorList>
    </citation>
    <scope>NUCLEOTIDE SEQUENCE</scope>
    <source>
        <strain evidence="13">CBS 314.62</strain>
    </source>
</reference>
<evidence type="ECO:0000256" key="5">
    <source>
        <dbReference type="ARBA" id="ARBA00022723"/>
    </source>
</evidence>
<feature type="binding site" evidence="9">
    <location>
        <position position="412"/>
    </location>
    <ligand>
        <name>Fe cation</name>
        <dbReference type="ChEBI" id="CHEBI:24875"/>
    </ligand>
</feature>
<dbReference type="Proteomes" id="UP001270362">
    <property type="component" value="Unassembled WGS sequence"/>
</dbReference>
<dbReference type="PANTHER" id="PTHR11056">
    <property type="entry name" value="HOMOGENTISATE 1,2-DIOXYGENASE"/>
    <property type="match status" value="1"/>
</dbReference>
<feature type="region of interest" description="Disordered" evidence="10">
    <location>
        <begin position="496"/>
        <end position="529"/>
    </location>
</feature>
<protein>
    <recommendedName>
        <fullName evidence="4">homogentisate 1,2-dioxygenase</fullName>
        <ecNumber evidence="4">1.13.11.5</ecNumber>
    </recommendedName>
</protein>
<comment type="caution">
    <text evidence="13">The sequence shown here is derived from an EMBL/GenBank/DDBJ whole genome shotgun (WGS) entry which is preliminary data.</text>
</comment>
<feature type="region of interest" description="Disordered" evidence="10">
    <location>
        <begin position="1"/>
        <end position="27"/>
    </location>
</feature>
<evidence type="ECO:0000259" key="11">
    <source>
        <dbReference type="Pfam" id="PF04209"/>
    </source>
</evidence>
<keyword evidence="14" id="KW-1185">Reference proteome</keyword>
<dbReference type="InterPro" id="IPR046451">
    <property type="entry name" value="HgmA_C"/>
</dbReference>
<evidence type="ECO:0000313" key="14">
    <source>
        <dbReference type="Proteomes" id="UP001270362"/>
    </source>
</evidence>
<dbReference type="InterPro" id="IPR014710">
    <property type="entry name" value="RmlC-like_jellyroll"/>
</dbReference>
<dbReference type="InterPro" id="IPR005708">
    <property type="entry name" value="Homogentis_dOase"/>
</dbReference>
<feature type="binding site" evidence="9">
    <location>
        <position position="391"/>
    </location>
    <ligand>
        <name>homogentisate</name>
        <dbReference type="ChEBI" id="CHEBI:16169"/>
    </ligand>
</feature>
<evidence type="ECO:0000256" key="6">
    <source>
        <dbReference type="ARBA" id="ARBA00022964"/>
    </source>
</evidence>
<comment type="similarity">
    <text evidence="3">Belongs to the homogentisate dioxygenase family.</text>
</comment>
<dbReference type="AlphaFoldDB" id="A0AAE0XM06"/>
<dbReference type="GO" id="GO:0046872">
    <property type="term" value="F:metal ion binding"/>
    <property type="evidence" value="ECO:0007669"/>
    <property type="project" value="UniProtKB-KW"/>
</dbReference>
<dbReference type="EMBL" id="JAULSO010000001">
    <property type="protein sequence ID" value="KAK3695631.1"/>
    <property type="molecule type" value="Genomic_DNA"/>
</dbReference>
<evidence type="ECO:0000256" key="3">
    <source>
        <dbReference type="ARBA" id="ARBA00007757"/>
    </source>
</evidence>
<gene>
    <name evidence="13" type="ORF">B0T22DRAFT_497565</name>
</gene>
<sequence>MLTKQSSPQSIAAGPGLIRDPTPDDPYRYQYGFGNHHSTEAIPGALPPNGTSLPQKGRYGLYAEHLNGTSFISSRDSVSNVWMYRERPAAAHTPPEPVEQPHHIEASFLPTNPNISFIPLGYTWGPLNTPSPHQTTTFIEGLKTIGGHGDATIKEGLAVHQYAFNADMRRQSLVNHDGELLLLPHRGVLDIQTELGMLRVRPGDLAVLPTGIHFSISIVRATTDHHPPPAATGYALELFGSRFHLPDLGVLGANALAHVRDFAYPVARFDISSTPTHIQPPTTPWTTTIKLAGALSTYKQPHTPFNVAAWHGRHAPYRYTLSRFSHLTANTDQLDPTAYTVLTAPSKWPGVSLVDVCVFGEKWAVARDTLRVPYYHRTVATEIGGVLVGGYMGSVRPLVAGGLSFEQSYMPHGESYEAYVRACEADNDVPVKVGEGYLGFMFHISSHVALTRWAMEEHPDIRPERPGLWDSLRGHLMDHIDEVNASLVRAGMPTLGAEHSSSLTPPATPEGGAVTTTDNDPDADGSCHA</sequence>
<evidence type="ECO:0000256" key="9">
    <source>
        <dbReference type="PIRSR" id="PIRSR605708-2"/>
    </source>
</evidence>
<evidence type="ECO:0000259" key="12">
    <source>
        <dbReference type="Pfam" id="PF20510"/>
    </source>
</evidence>
<evidence type="ECO:0000256" key="1">
    <source>
        <dbReference type="ARBA" id="ARBA00001962"/>
    </source>
</evidence>
<proteinExistence type="inferred from homology"/>
<evidence type="ECO:0000313" key="13">
    <source>
        <dbReference type="EMBL" id="KAK3695631.1"/>
    </source>
</evidence>
<dbReference type="GO" id="GO:0004411">
    <property type="term" value="F:homogentisate 1,2-dioxygenase activity"/>
    <property type="evidence" value="ECO:0007669"/>
    <property type="project" value="UniProtKB-EC"/>
</dbReference>
<dbReference type="GO" id="GO:0006559">
    <property type="term" value="P:L-phenylalanine catabolic process"/>
    <property type="evidence" value="ECO:0007669"/>
    <property type="project" value="InterPro"/>
</dbReference>
<feature type="binding site" evidence="9">
    <location>
        <position position="382"/>
    </location>
    <ligand>
        <name>Fe cation</name>
        <dbReference type="ChEBI" id="CHEBI:24875"/>
    </ligand>
</feature>
<keyword evidence="5 9" id="KW-0479">Metal-binding</keyword>